<reference evidence="1 2" key="1">
    <citation type="submission" date="2020-04" db="EMBL/GenBank/DDBJ databases">
        <title>Perkinsus olseni comparative genomics.</title>
        <authorList>
            <person name="Bogema D.R."/>
        </authorList>
    </citation>
    <scope>NUCLEOTIDE SEQUENCE [LARGE SCALE GENOMIC DNA]</scope>
    <source>
        <strain evidence="1">ATCC PRA-205</strain>
    </source>
</reference>
<comment type="caution">
    <text evidence="1">The sequence shown here is derived from an EMBL/GenBank/DDBJ whole genome shotgun (WGS) entry which is preliminary data.</text>
</comment>
<gene>
    <name evidence="1" type="ORF">FOZ62_025021</name>
</gene>
<dbReference type="AlphaFoldDB" id="A0A7J6T7L5"/>
<evidence type="ECO:0000313" key="1">
    <source>
        <dbReference type="EMBL" id="KAF4740732.1"/>
    </source>
</evidence>
<proteinExistence type="predicted"/>
<protein>
    <submittedName>
        <fullName evidence="1">Uncharacterized protein</fullName>
    </submittedName>
</protein>
<dbReference type="EMBL" id="JABANM010009544">
    <property type="protein sequence ID" value="KAF4740732.1"/>
    <property type="molecule type" value="Genomic_DNA"/>
</dbReference>
<sequence>MALRRVIKDIKQLSIVSAASTAASSQQQIASKWAGVITSFVGELNGRAPLEGGPGVTPMSVSRALQDVARFAPQTGRPLVSAMLPHLLAEREQKLLPTLAEFGPIELAYMSNSIANIITASSPAPDSKELLRRFGEQVGEYFSKPGRLEAVPIYAMVTLTNALNRLGYDGASRRRAGDLYARFDRLCCDRMESMNASDIAVALQSFHNGGCRHAKPSHELLGKAAQRLKGDLRHQPKIPSKSLAQLLNIFVTFGYKQDRELLLLFFDSVMSTPVEELEIFCAPLALNSLSKCSHVINEGAKSGLSPTTAIVFNLATKHILPRLNELGPCQVANVVNALGSLKVLDYRLLKGMSHLIVNSDGGHTVPLDSFSFQELSNISHGFAKIAYGSSNLYQALFDEASRRQKRFDAQGVSMFLDSVRRVANRWYNGMLRDPNRPGPQPGLRYIPYALMEAISKLVTSCEAWSVERLTAERGGGIGVQSSTQILLCLVELGRGSRSSTSPLAKCFGLDTDKDSQPPSEAPSVCHLLLASLKGHSGRLTKEQARHVAHASRRYKACDTDEYQALPPEVLRWVEDVQREFPAGARSGRVAVTSSE</sequence>
<accession>A0A7J6T7L5</accession>
<evidence type="ECO:0000313" key="2">
    <source>
        <dbReference type="Proteomes" id="UP000574390"/>
    </source>
</evidence>
<dbReference type="Proteomes" id="UP000574390">
    <property type="component" value="Unassembled WGS sequence"/>
</dbReference>
<organism evidence="1 2">
    <name type="scientific">Perkinsus olseni</name>
    <name type="common">Perkinsus atlanticus</name>
    <dbReference type="NCBI Taxonomy" id="32597"/>
    <lineage>
        <taxon>Eukaryota</taxon>
        <taxon>Sar</taxon>
        <taxon>Alveolata</taxon>
        <taxon>Perkinsozoa</taxon>
        <taxon>Perkinsea</taxon>
        <taxon>Perkinsida</taxon>
        <taxon>Perkinsidae</taxon>
        <taxon>Perkinsus</taxon>
    </lineage>
</organism>
<name>A0A7J6T7L5_PEROL</name>